<reference evidence="2" key="1">
    <citation type="journal article" date="2014" name="Front. Microbiol.">
        <title>High frequency of phylogenetically diverse reductive dehalogenase-homologous genes in deep subseafloor sedimentary metagenomes.</title>
        <authorList>
            <person name="Kawai M."/>
            <person name="Futagami T."/>
            <person name="Toyoda A."/>
            <person name="Takaki Y."/>
            <person name="Nishi S."/>
            <person name="Hori S."/>
            <person name="Arai W."/>
            <person name="Tsubouchi T."/>
            <person name="Morono Y."/>
            <person name="Uchiyama I."/>
            <person name="Ito T."/>
            <person name="Fujiyama A."/>
            <person name="Inagaki F."/>
            <person name="Takami H."/>
        </authorList>
    </citation>
    <scope>NUCLEOTIDE SEQUENCE</scope>
    <source>
        <strain evidence="2">Expedition CK06-06</strain>
    </source>
</reference>
<accession>X1PMG6</accession>
<evidence type="ECO:0000313" key="2">
    <source>
        <dbReference type="EMBL" id="GAI40260.1"/>
    </source>
</evidence>
<organism evidence="2">
    <name type="scientific">marine sediment metagenome</name>
    <dbReference type="NCBI Taxonomy" id="412755"/>
    <lineage>
        <taxon>unclassified sequences</taxon>
        <taxon>metagenomes</taxon>
        <taxon>ecological metagenomes</taxon>
    </lineage>
</organism>
<feature type="region of interest" description="Disordered" evidence="1">
    <location>
        <begin position="19"/>
        <end position="42"/>
    </location>
</feature>
<name>X1PMG6_9ZZZZ</name>
<feature type="non-terminal residue" evidence="2">
    <location>
        <position position="1"/>
    </location>
</feature>
<sequence length="42" mass="4447">RIRPLVGVAGSKIELASKEIKQEPAEMNPEGGGLKNELKGTT</sequence>
<proteinExistence type="predicted"/>
<gene>
    <name evidence="2" type="ORF">S06H3_38893</name>
</gene>
<dbReference type="AlphaFoldDB" id="X1PMG6"/>
<comment type="caution">
    <text evidence="2">The sequence shown here is derived from an EMBL/GenBank/DDBJ whole genome shotgun (WGS) entry which is preliminary data.</text>
</comment>
<dbReference type="EMBL" id="BARV01023745">
    <property type="protein sequence ID" value="GAI40260.1"/>
    <property type="molecule type" value="Genomic_DNA"/>
</dbReference>
<protein>
    <submittedName>
        <fullName evidence="2">Uncharacterized protein</fullName>
    </submittedName>
</protein>
<evidence type="ECO:0000256" key="1">
    <source>
        <dbReference type="SAM" id="MobiDB-lite"/>
    </source>
</evidence>